<evidence type="ECO:0000313" key="2">
    <source>
        <dbReference type="Proteomes" id="UP000009080"/>
    </source>
</evidence>
<dbReference type="AlphaFoldDB" id="C5BQV1"/>
<dbReference type="eggNOG" id="ENOG5030T2D">
    <property type="taxonomic scope" value="Bacteria"/>
</dbReference>
<dbReference type="HOGENOM" id="CLU_2221954_0_0_6"/>
<sequence length="106" mass="12435">MLGEWHEEIVRFRVNDNWSQEVCFRLDEKTEASVRYEFTAQVPVRFDFHFHPSGGEYATTHFLRLKGADSHQGVADIGDVGIYCFDFFPGTRVKQERTATLRYRVD</sequence>
<name>C5BQV1_TERTT</name>
<evidence type="ECO:0000313" key="1">
    <source>
        <dbReference type="EMBL" id="ACR12334.1"/>
    </source>
</evidence>
<gene>
    <name evidence="1" type="ordered locus">TERTU_3451</name>
</gene>
<accession>C5BQV1</accession>
<dbReference type="OrthoDB" id="5704566at2"/>
<dbReference type="EMBL" id="CP001614">
    <property type="protein sequence ID" value="ACR12334.1"/>
    <property type="molecule type" value="Genomic_DNA"/>
</dbReference>
<protein>
    <submittedName>
        <fullName evidence="1">Uncharacterized protein</fullName>
    </submittedName>
</protein>
<reference evidence="1 2" key="1">
    <citation type="journal article" date="2009" name="PLoS ONE">
        <title>The complete genome of Teredinibacter turnerae T7901: an intracellular endosymbiont of marine wood-boring bivalves (shipworms).</title>
        <authorList>
            <person name="Yang J.C."/>
            <person name="Madupu R."/>
            <person name="Durkin A.S."/>
            <person name="Ekborg N.A."/>
            <person name="Pedamallu C.S."/>
            <person name="Hostetler J.B."/>
            <person name="Radune D."/>
            <person name="Toms B.S."/>
            <person name="Henrissat B."/>
            <person name="Coutinho P.M."/>
            <person name="Schwarz S."/>
            <person name="Field L."/>
            <person name="Trindade-Silva A.E."/>
            <person name="Soares C.A.G."/>
            <person name="Elshahawi S."/>
            <person name="Hanora A."/>
            <person name="Schmidt E.W."/>
            <person name="Haygood M.G."/>
            <person name="Posfai J."/>
            <person name="Benner J."/>
            <person name="Madinger C."/>
            <person name="Nove J."/>
            <person name="Anton B."/>
            <person name="Chaudhary K."/>
            <person name="Foster J."/>
            <person name="Holman A."/>
            <person name="Kumar S."/>
            <person name="Lessard P.A."/>
            <person name="Luyten Y.A."/>
            <person name="Slatko B."/>
            <person name="Wood N."/>
            <person name="Wu B."/>
            <person name="Teplitski M."/>
            <person name="Mougous J.D."/>
            <person name="Ward N."/>
            <person name="Eisen J.A."/>
            <person name="Badger J.H."/>
            <person name="Distel D.L."/>
        </authorList>
    </citation>
    <scope>NUCLEOTIDE SEQUENCE [LARGE SCALE GENOMIC DNA]</scope>
    <source>
        <strain evidence="2">ATCC 39867 / T7901</strain>
    </source>
</reference>
<proteinExistence type="predicted"/>
<dbReference type="Proteomes" id="UP000009080">
    <property type="component" value="Chromosome"/>
</dbReference>
<dbReference type="RefSeq" id="WP_015818446.1">
    <property type="nucleotide sequence ID" value="NC_012997.1"/>
</dbReference>
<dbReference type="KEGG" id="ttu:TERTU_3451"/>
<keyword evidence="2" id="KW-1185">Reference proteome</keyword>
<organism evidence="1 2">
    <name type="scientific">Teredinibacter turnerae (strain ATCC 39867 / T7901)</name>
    <dbReference type="NCBI Taxonomy" id="377629"/>
    <lineage>
        <taxon>Bacteria</taxon>
        <taxon>Pseudomonadati</taxon>
        <taxon>Pseudomonadota</taxon>
        <taxon>Gammaproteobacteria</taxon>
        <taxon>Cellvibrionales</taxon>
        <taxon>Cellvibrionaceae</taxon>
        <taxon>Teredinibacter</taxon>
    </lineage>
</organism>